<keyword evidence="4" id="KW-0808">Transferase</keyword>
<evidence type="ECO:0000259" key="9">
    <source>
        <dbReference type="Pfam" id="PF07730"/>
    </source>
</evidence>
<evidence type="ECO:0000256" key="4">
    <source>
        <dbReference type="ARBA" id="ARBA00022679"/>
    </source>
</evidence>
<dbReference type="GO" id="GO:0000155">
    <property type="term" value="F:phosphorelay sensor kinase activity"/>
    <property type="evidence" value="ECO:0007669"/>
    <property type="project" value="InterPro"/>
</dbReference>
<reference evidence="11 12" key="1">
    <citation type="submission" date="2019-03" db="EMBL/GenBank/DDBJ databases">
        <title>Genomics of glacier-inhabiting Cryobacterium strains.</title>
        <authorList>
            <person name="Liu Q."/>
            <person name="Xin Y.-H."/>
        </authorList>
    </citation>
    <scope>NUCLEOTIDE SEQUENCE [LARGE SCALE GENOMIC DNA]</scope>
    <source>
        <strain evidence="11 12">CGMCC 1.10440</strain>
    </source>
</reference>
<dbReference type="InterPro" id="IPR055558">
    <property type="entry name" value="DUF7134"/>
</dbReference>
<dbReference type="InterPro" id="IPR036890">
    <property type="entry name" value="HATPase_C_sf"/>
</dbReference>
<dbReference type="Gene3D" id="1.20.5.1930">
    <property type="match status" value="1"/>
</dbReference>
<evidence type="ECO:0000256" key="7">
    <source>
        <dbReference type="ARBA" id="ARBA00022840"/>
    </source>
</evidence>
<dbReference type="Gene3D" id="3.30.565.10">
    <property type="entry name" value="Histidine kinase-like ATPase, C-terminal domain"/>
    <property type="match status" value="1"/>
</dbReference>
<evidence type="ECO:0000313" key="11">
    <source>
        <dbReference type="EMBL" id="TFB79103.1"/>
    </source>
</evidence>
<evidence type="ECO:0000259" key="10">
    <source>
        <dbReference type="Pfam" id="PF23539"/>
    </source>
</evidence>
<evidence type="ECO:0000313" key="12">
    <source>
        <dbReference type="Proteomes" id="UP000298488"/>
    </source>
</evidence>
<organism evidence="11 12">
    <name type="scientific">Terrimesophilobacter mesophilus</name>
    <dbReference type="NCBI Taxonomy" id="433647"/>
    <lineage>
        <taxon>Bacteria</taxon>
        <taxon>Bacillati</taxon>
        <taxon>Actinomycetota</taxon>
        <taxon>Actinomycetes</taxon>
        <taxon>Micrococcales</taxon>
        <taxon>Microbacteriaceae</taxon>
        <taxon>Terrimesophilobacter</taxon>
    </lineage>
</organism>
<feature type="domain" description="DUF7134" evidence="10">
    <location>
        <begin position="10"/>
        <end position="165"/>
    </location>
</feature>
<comment type="caution">
    <text evidence="11">The sequence shown here is derived from an EMBL/GenBank/DDBJ whole genome shotgun (WGS) entry which is preliminary data.</text>
</comment>
<dbReference type="CDD" id="cd16917">
    <property type="entry name" value="HATPase_UhpB-NarQ-NarX-like"/>
    <property type="match status" value="1"/>
</dbReference>
<keyword evidence="8" id="KW-0902">Two-component regulatory system</keyword>
<dbReference type="OrthoDB" id="227596at2"/>
<dbReference type="PANTHER" id="PTHR24421">
    <property type="entry name" value="NITRATE/NITRITE SENSOR PROTEIN NARX-RELATED"/>
    <property type="match status" value="1"/>
</dbReference>
<dbReference type="Proteomes" id="UP000298488">
    <property type="component" value="Unassembled WGS sequence"/>
</dbReference>
<proteinExistence type="predicted"/>
<dbReference type="InterPro" id="IPR050482">
    <property type="entry name" value="Sensor_HK_TwoCompSys"/>
</dbReference>
<dbReference type="Pfam" id="PF23539">
    <property type="entry name" value="DUF7134"/>
    <property type="match status" value="1"/>
</dbReference>
<sequence>MFRHLTPGQLAFDIGAAAACWVFAFLTYTNGIAGNLLPLTGMATALALRRFSPALALGIAWVTSLIQVSFAIGPDISNLAILPVLYATARYGVPPVKWAGLGSTGAGALVVAAYTSLATIFGDQFGDGNQIFISLPHAITASVIVFFSAFSVFALSWTFGLLARTWSRAREAGQARILAERQRIDAQRSIVVEQERNRIARDMHDVVAHSLAVVIAQADGARYARAENPEAVDAALTTISTIAREALGDVRILLGQLRHSQDEVPQPVLADLDRLFEQFRASGLPVDFEEAGTPQPLATGAQLAVYRIVQEALTNALRHGDSPGRATVAFRWEADELALEVTSALEEGNVKPATSAGHGLAGMTERAVLAGGTLTAEPHDGSFMVSATIPAAQHEAQQETQG</sequence>
<dbReference type="SUPFAM" id="SSF55874">
    <property type="entry name" value="ATPase domain of HSP90 chaperone/DNA topoisomerase II/histidine kinase"/>
    <property type="match status" value="1"/>
</dbReference>
<evidence type="ECO:0000256" key="1">
    <source>
        <dbReference type="ARBA" id="ARBA00000085"/>
    </source>
</evidence>
<dbReference type="GO" id="GO:0005524">
    <property type="term" value="F:ATP binding"/>
    <property type="evidence" value="ECO:0007669"/>
    <property type="project" value="UniProtKB-KW"/>
</dbReference>
<dbReference type="RefSeq" id="WP_104094983.1">
    <property type="nucleotide sequence ID" value="NZ_JACHBP010000001.1"/>
</dbReference>
<accession>A0A4R8V8R5</accession>
<gene>
    <name evidence="11" type="ORF">E3N84_02940</name>
</gene>
<keyword evidence="6 11" id="KW-0418">Kinase</keyword>
<dbReference type="EC" id="2.7.13.3" evidence="2"/>
<evidence type="ECO:0000256" key="2">
    <source>
        <dbReference type="ARBA" id="ARBA00012438"/>
    </source>
</evidence>
<dbReference type="GO" id="GO:0046983">
    <property type="term" value="F:protein dimerization activity"/>
    <property type="evidence" value="ECO:0007669"/>
    <property type="project" value="InterPro"/>
</dbReference>
<keyword evidence="12" id="KW-1185">Reference proteome</keyword>
<feature type="domain" description="Signal transduction histidine kinase subgroup 3 dimerisation and phosphoacceptor" evidence="9">
    <location>
        <begin position="195"/>
        <end position="261"/>
    </location>
</feature>
<keyword evidence="7" id="KW-0067">ATP-binding</keyword>
<dbReference type="Pfam" id="PF07730">
    <property type="entry name" value="HisKA_3"/>
    <property type="match status" value="1"/>
</dbReference>
<dbReference type="PANTHER" id="PTHR24421:SF10">
    <property type="entry name" value="NITRATE_NITRITE SENSOR PROTEIN NARQ"/>
    <property type="match status" value="1"/>
</dbReference>
<keyword evidence="3" id="KW-0597">Phosphoprotein</keyword>
<dbReference type="EMBL" id="SOFI01000003">
    <property type="protein sequence ID" value="TFB79103.1"/>
    <property type="molecule type" value="Genomic_DNA"/>
</dbReference>
<evidence type="ECO:0000256" key="5">
    <source>
        <dbReference type="ARBA" id="ARBA00022741"/>
    </source>
</evidence>
<dbReference type="GO" id="GO:0016020">
    <property type="term" value="C:membrane"/>
    <property type="evidence" value="ECO:0007669"/>
    <property type="project" value="InterPro"/>
</dbReference>
<comment type="catalytic activity">
    <reaction evidence="1">
        <text>ATP + protein L-histidine = ADP + protein N-phospho-L-histidine.</text>
        <dbReference type="EC" id="2.7.13.3"/>
    </reaction>
</comment>
<protein>
    <recommendedName>
        <fullName evidence="2">histidine kinase</fullName>
        <ecNumber evidence="2">2.7.13.3</ecNumber>
    </recommendedName>
</protein>
<evidence type="ECO:0000256" key="8">
    <source>
        <dbReference type="ARBA" id="ARBA00023012"/>
    </source>
</evidence>
<keyword evidence="5" id="KW-0547">Nucleotide-binding</keyword>
<name>A0A4R8V8R5_9MICO</name>
<dbReference type="AlphaFoldDB" id="A0A4R8V8R5"/>
<evidence type="ECO:0000256" key="6">
    <source>
        <dbReference type="ARBA" id="ARBA00022777"/>
    </source>
</evidence>
<evidence type="ECO:0000256" key="3">
    <source>
        <dbReference type="ARBA" id="ARBA00022553"/>
    </source>
</evidence>
<dbReference type="InterPro" id="IPR011712">
    <property type="entry name" value="Sig_transdc_His_kin_sub3_dim/P"/>
</dbReference>